<accession>A0A1W5XGC2</accession>
<gene>
    <name evidence="3" type="ORF">DOL94_01925</name>
    <name evidence="4" type="ORF">EA722_18370</name>
</gene>
<dbReference type="EMBL" id="KY617771">
    <property type="protein sequence ID" value="ARH59517.1"/>
    <property type="molecule type" value="Genomic_DNA"/>
</dbReference>
<feature type="transmembrane region" description="Helical" evidence="1">
    <location>
        <begin position="80"/>
        <end position="101"/>
    </location>
</feature>
<evidence type="ECO:0000313" key="4">
    <source>
        <dbReference type="EMBL" id="RSP69457.1"/>
    </source>
</evidence>
<name>A0A1W5XGC2_ACIBA</name>
<dbReference type="RefSeq" id="WP_001061745.1">
    <property type="nucleotide sequence ID" value="NZ_CAUZCM010000112.1"/>
</dbReference>
<keyword evidence="1" id="KW-0812">Transmembrane</keyword>
<reference evidence="3 5" key="2">
    <citation type="submission" date="2018-06" db="EMBL/GenBank/DDBJ databases">
        <title>Carbapenemase-producing Acinetobacter spp. from environmental sources in an hospital from French Polynesia.</title>
        <authorList>
            <person name="Bonnin R.A."/>
            <person name="Levy M."/>
            <person name="Cuzon G."/>
            <person name="Dortet L."/>
            <person name="Naas T."/>
        </authorList>
    </citation>
    <scope>NUCLEOTIDE SEQUENCE [LARGE SCALE GENOMIC DNA]</scope>
    <source>
        <strain evidence="3 5">R10</strain>
    </source>
</reference>
<keyword evidence="2" id="KW-0614">Plasmid</keyword>
<dbReference type="EMBL" id="QKWF01000012">
    <property type="protein sequence ID" value="PZM18832.1"/>
    <property type="molecule type" value="Genomic_DNA"/>
</dbReference>
<sequence length="102" mass="11294">MNNLSITSPKAPLIKSWFGFVLGAASVAISLFGLSKSFDLAGILSTLGFLCFWYPWSQMTGWKDPIKNFFKVDDQSMSKSCIYLTLIATILLITSTVITFIN</sequence>
<evidence type="ECO:0000313" key="2">
    <source>
        <dbReference type="EMBL" id="ARH59517.1"/>
    </source>
</evidence>
<geneLocation type="plasmid" evidence="2">
    <name>pS30-1</name>
</geneLocation>
<dbReference type="EMBL" id="RFBY01000107">
    <property type="protein sequence ID" value="RSP69457.1"/>
    <property type="molecule type" value="Genomic_DNA"/>
</dbReference>
<reference evidence="4 6" key="3">
    <citation type="submission" date="2018-10" db="EMBL/GenBank/DDBJ databases">
        <title>GWAS and RNA-Seq identify cryptic mechanisms of antimicrobial resistance in Acinetobacter baumannii.</title>
        <authorList>
            <person name="Sahl J.W."/>
        </authorList>
    </citation>
    <scope>NUCLEOTIDE SEQUENCE [LARGE SCALE GENOMIC DNA]</scope>
    <source>
        <strain evidence="4 6">TG31299</strain>
    </source>
</reference>
<feature type="transmembrane region" description="Helical" evidence="1">
    <location>
        <begin position="40"/>
        <end position="59"/>
    </location>
</feature>
<keyword evidence="1" id="KW-0472">Membrane</keyword>
<proteinExistence type="predicted"/>
<keyword evidence="1" id="KW-1133">Transmembrane helix</keyword>
<dbReference type="Proteomes" id="UP000248662">
    <property type="component" value="Unassembled WGS sequence"/>
</dbReference>
<reference evidence="2" key="1">
    <citation type="submission" date="2017-02" db="EMBL/GenBank/DDBJ databases">
        <title>The complete sequence of pS30-1.</title>
        <authorList>
            <person name="Blackwell G.A."/>
            <person name="Hall R.M."/>
        </authorList>
    </citation>
    <scope>NUCLEOTIDE SEQUENCE</scope>
    <source>
        <strain evidence="2">SGH0823</strain>
        <plasmid evidence="2">pS30-1</plasmid>
    </source>
</reference>
<feature type="transmembrane region" description="Helical" evidence="1">
    <location>
        <begin position="12"/>
        <end position="34"/>
    </location>
</feature>
<evidence type="ECO:0000313" key="3">
    <source>
        <dbReference type="EMBL" id="PZM18832.1"/>
    </source>
</evidence>
<dbReference type="Proteomes" id="UP000269597">
    <property type="component" value="Unassembled WGS sequence"/>
</dbReference>
<protein>
    <submittedName>
        <fullName evidence="2">Uncharacterized protein</fullName>
    </submittedName>
</protein>
<evidence type="ECO:0000313" key="5">
    <source>
        <dbReference type="Proteomes" id="UP000248662"/>
    </source>
</evidence>
<evidence type="ECO:0000313" key="6">
    <source>
        <dbReference type="Proteomes" id="UP000269597"/>
    </source>
</evidence>
<dbReference type="AlphaFoldDB" id="A0A1W5XGC2"/>
<organism evidence="2">
    <name type="scientific">Acinetobacter baumannii</name>
    <dbReference type="NCBI Taxonomy" id="470"/>
    <lineage>
        <taxon>Bacteria</taxon>
        <taxon>Pseudomonadati</taxon>
        <taxon>Pseudomonadota</taxon>
        <taxon>Gammaproteobacteria</taxon>
        <taxon>Moraxellales</taxon>
        <taxon>Moraxellaceae</taxon>
        <taxon>Acinetobacter</taxon>
        <taxon>Acinetobacter calcoaceticus/baumannii complex</taxon>
    </lineage>
</organism>
<evidence type="ECO:0000256" key="1">
    <source>
        <dbReference type="SAM" id="Phobius"/>
    </source>
</evidence>